<name>A0ABT4H5S5_PAEAL</name>
<dbReference type="RefSeq" id="WP_268599309.1">
    <property type="nucleotide sequence ID" value="NZ_JAMDNP010000087.1"/>
</dbReference>
<keyword evidence="2" id="KW-1185">Reference proteome</keyword>
<comment type="caution">
    <text evidence="1">The sequence shown here is derived from an EMBL/GenBank/DDBJ whole genome shotgun (WGS) entry which is preliminary data.</text>
</comment>
<dbReference type="Proteomes" id="UP001527181">
    <property type="component" value="Unassembled WGS sequence"/>
</dbReference>
<gene>
    <name evidence="1" type="ORF">M5X12_27940</name>
</gene>
<evidence type="ECO:0000313" key="1">
    <source>
        <dbReference type="EMBL" id="MCY9764332.1"/>
    </source>
</evidence>
<dbReference type="EMBL" id="JAMDNP010000087">
    <property type="protein sequence ID" value="MCY9764332.1"/>
    <property type="molecule type" value="Genomic_DNA"/>
</dbReference>
<proteinExistence type="predicted"/>
<organism evidence="1 2">
    <name type="scientific">Paenibacillus alvei</name>
    <name type="common">Bacillus alvei</name>
    <dbReference type="NCBI Taxonomy" id="44250"/>
    <lineage>
        <taxon>Bacteria</taxon>
        <taxon>Bacillati</taxon>
        <taxon>Bacillota</taxon>
        <taxon>Bacilli</taxon>
        <taxon>Bacillales</taxon>
        <taxon>Paenibacillaceae</taxon>
        <taxon>Paenibacillus</taxon>
    </lineage>
</organism>
<reference evidence="1 2" key="1">
    <citation type="submission" date="2022-05" db="EMBL/GenBank/DDBJ databases">
        <title>Genome Sequencing of Bee-Associated Microbes.</title>
        <authorList>
            <person name="Dunlap C."/>
        </authorList>
    </citation>
    <scope>NUCLEOTIDE SEQUENCE [LARGE SCALE GENOMIC DNA]</scope>
    <source>
        <strain evidence="1 2">NRRL B-04010</strain>
    </source>
</reference>
<sequence length="134" mass="14456">MNIGRNYNYGDNTSIPEHIPASSLSFDPVPDDLSFESFDPITPTPNSDTTYLSSTTKIDISGLPFGSLNPSITDGFQTVTFGSPMQKLGPVPAGWATWSSPPFSESSNPHVLFSGDTVNSMTFTLSRHSLIFGF</sequence>
<protein>
    <submittedName>
        <fullName evidence="1">Uncharacterized protein</fullName>
    </submittedName>
</protein>
<accession>A0ABT4H5S5</accession>
<evidence type="ECO:0000313" key="2">
    <source>
        <dbReference type="Proteomes" id="UP001527181"/>
    </source>
</evidence>